<sequence>MPDGRVDALSREVAAACRDWGFFVVLGHGIPDATVTRVAEASRAFFGQPAERKAAVRRTDDAPLIGYHEAEYTIKDVRDWKEVYDVHPRCPPPGETLRGDLVLENKWPQDLPGFRQMANKPYYSLEDFFLRLKKCMSCHALEEYGKEMEILAFKLLGLLARSLSLRPDRLHGFFKDQTTIMRLNYYPPCPNPGLALGHSAHRDGSAFTIIYQDDVGGFDIRRRTDGQWLRVKPIQGSFIVVIGEIIQVWSNGKYKSLEHRASLNAEKERFSIPFFFNPASSTTIEPLPETVRNEDPPRYSSYNWGEYYGSRRKGSSTTYAGATIAKA</sequence>
<feature type="domain" description="Fe2OG dioxygenase" evidence="6">
    <location>
        <begin position="177"/>
        <end position="278"/>
    </location>
</feature>
<accession>A0A835BP50</accession>
<comment type="similarity">
    <text evidence="5">Belongs to the iron/ascorbate-dependent oxidoreductase family.</text>
</comment>
<dbReference type="InterPro" id="IPR005123">
    <property type="entry name" value="Oxoglu/Fe-dep_dioxygenase_dom"/>
</dbReference>
<dbReference type="AlphaFoldDB" id="A0A835BP50"/>
<dbReference type="PROSITE" id="PS51471">
    <property type="entry name" value="FE2OG_OXY"/>
    <property type="match status" value="1"/>
</dbReference>
<gene>
    <name evidence="7" type="ORF">HU200_038451</name>
</gene>
<dbReference type="SUPFAM" id="SSF51197">
    <property type="entry name" value="Clavaminate synthase-like"/>
    <property type="match status" value="2"/>
</dbReference>
<name>A0A835BP50_9POAL</name>
<evidence type="ECO:0000256" key="4">
    <source>
        <dbReference type="ARBA" id="ARBA00023004"/>
    </source>
</evidence>
<proteinExistence type="inferred from homology"/>
<dbReference type="EMBL" id="JACEFO010001910">
    <property type="protein sequence ID" value="KAF8694310.1"/>
    <property type="molecule type" value="Genomic_DNA"/>
</dbReference>
<dbReference type="InterPro" id="IPR026992">
    <property type="entry name" value="DIOX_N"/>
</dbReference>
<dbReference type="InterPro" id="IPR027443">
    <property type="entry name" value="IPNS-like_sf"/>
</dbReference>
<dbReference type="PRINTS" id="PR00682">
    <property type="entry name" value="IPNSYNTHASE"/>
</dbReference>
<evidence type="ECO:0000313" key="7">
    <source>
        <dbReference type="EMBL" id="KAF8694310.1"/>
    </source>
</evidence>
<evidence type="ECO:0000256" key="5">
    <source>
        <dbReference type="RuleBase" id="RU003682"/>
    </source>
</evidence>
<dbReference type="PANTHER" id="PTHR47990">
    <property type="entry name" value="2-OXOGLUTARATE (2OG) AND FE(II)-DEPENDENT OXYGENASE SUPERFAMILY PROTEIN-RELATED"/>
    <property type="match status" value="1"/>
</dbReference>
<dbReference type="Proteomes" id="UP000636709">
    <property type="component" value="Unassembled WGS sequence"/>
</dbReference>
<dbReference type="InterPro" id="IPR050231">
    <property type="entry name" value="Iron_ascorbate_oxido_reductase"/>
</dbReference>
<protein>
    <recommendedName>
        <fullName evidence="6">Fe2OG dioxygenase domain-containing protein</fullName>
    </recommendedName>
</protein>
<evidence type="ECO:0000259" key="6">
    <source>
        <dbReference type="PROSITE" id="PS51471"/>
    </source>
</evidence>
<keyword evidence="2 5" id="KW-0479">Metal-binding</keyword>
<dbReference type="Pfam" id="PF14226">
    <property type="entry name" value="DIOX_N"/>
    <property type="match status" value="1"/>
</dbReference>
<dbReference type="GO" id="GO:0016491">
    <property type="term" value="F:oxidoreductase activity"/>
    <property type="evidence" value="ECO:0007669"/>
    <property type="project" value="UniProtKB-KW"/>
</dbReference>
<evidence type="ECO:0000313" key="8">
    <source>
        <dbReference type="Proteomes" id="UP000636709"/>
    </source>
</evidence>
<dbReference type="Gene3D" id="2.60.120.330">
    <property type="entry name" value="B-lactam Antibiotic, Isopenicillin N Synthase, Chain"/>
    <property type="match status" value="1"/>
</dbReference>
<organism evidence="7 8">
    <name type="scientific">Digitaria exilis</name>
    <dbReference type="NCBI Taxonomy" id="1010633"/>
    <lineage>
        <taxon>Eukaryota</taxon>
        <taxon>Viridiplantae</taxon>
        <taxon>Streptophyta</taxon>
        <taxon>Embryophyta</taxon>
        <taxon>Tracheophyta</taxon>
        <taxon>Spermatophyta</taxon>
        <taxon>Magnoliopsida</taxon>
        <taxon>Liliopsida</taxon>
        <taxon>Poales</taxon>
        <taxon>Poaceae</taxon>
        <taxon>PACMAD clade</taxon>
        <taxon>Panicoideae</taxon>
        <taxon>Panicodae</taxon>
        <taxon>Paniceae</taxon>
        <taxon>Anthephorinae</taxon>
        <taxon>Digitaria</taxon>
    </lineage>
</organism>
<dbReference type="OrthoDB" id="288590at2759"/>
<evidence type="ECO:0000256" key="1">
    <source>
        <dbReference type="ARBA" id="ARBA00001961"/>
    </source>
</evidence>
<dbReference type="InterPro" id="IPR044861">
    <property type="entry name" value="IPNS-like_FE2OG_OXY"/>
</dbReference>
<dbReference type="GO" id="GO:0046872">
    <property type="term" value="F:metal ion binding"/>
    <property type="evidence" value="ECO:0007669"/>
    <property type="project" value="UniProtKB-KW"/>
</dbReference>
<keyword evidence="4 5" id="KW-0408">Iron</keyword>
<reference evidence="7" key="1">
    <citation type="submission" date="2020-07" db="EMBL/GenBank/DDBJ databases">
        <title>Genome sequence and genetic diversity analysis of an under-domesticated orphan crop, white fonio (Digitaria exilis).</title>
        <authorList>
            <person name="Bennetzen J.L."/>
            <person name="Chen S."/>
            <person name="Ma X."/>
            <person name="Wang X."/>
            <person name="Yssel A.E.J."/>
            <person name="Chaluvadi S.R."/>
            <person name="Johnson M."/>
            <person name="Gangashetty P."/>
            <person name="Hamidou F."/>
            <person name="Sanogo M.D."/>
            <person name="Zwaenepoel A."/>
            <person name="Wallace J."/>
            <person name="Van De Peer Y."/>
            <person name="Van Deynze A."/>
        </authorList>
    </citation>
    <scope>NUCLEOTIDE SEQUENCE</scope>
    <source>
        <tissue evidence="7">Leaves</tissue>
    </source>
</reference>
<comment type="caution">
    <text evidence="7">The sequence shown here is derived from an EMBL/GenBank/DDBJ whole genome shotgun (WGS) entry which is preliminary data.</text>
</comment>
<evidence type="ECO:0000256" key="2">
    <source>
        <dbReference type="ARBA" id="ARBA00022723"/>
    </source>
</evidence>
<comment type="cofactor">
    <cofactor evidence="1">
        <name>L-ascorbate</name>
        <dbReference type="ChEBI" id="CHEBI:38290"/>
    </cofactor>
</comment>
<keyword evidence="3 5" id="KW-0560">Oxidoreductase</keyword>
<dbReference type="Pfam" id="PF03171">
    <property type="entry name" value="2OG-FeII_Oxy"/>
    <property type="match status" value="1"/>
</dbReference>
<keyword evidence="8" id="KW-1185">Reference proteome</keyword>
<evidence type="ECO:0000256" key="3">
    <source>
        <dbReference type="ARBA" id="ARBA00023002"/>
    </source>
</evidence>